<evidence type="ECO:0000256" key="2">
    <source>
        <dbReference type="SAM" id="Phobius"/>
    </source>
</evidence>
<organism evidence="3">
    <name type="scientific">Rhipicephalus zambeziensis</name>
    <dbReference type="NCBI Taxonomy" id="60191"/>
    <lineage>
        <taxon>Eukaryota</taxon>
        <taxon>Metazoa</taxon>
        <taxon>Ecdysozoa</taxon>
        <taxon>Arthropoda</taxon>
        <taxon>Chelicerata</taxon>
        <taxon>Arachnida</taxon>
        <taxon>Acari</taxon>
        <taxon>Parasitiformes</taxon>
        <taxon>Ixodida</taxon>
        <taxon>Ixodoidea</taxon>
        <taxon>Ixodidae</taxon>
        <taxon>Rhipicephalinae</taxon>
        <taxon>Rhipicephalus</taxon>
        <taxon>Rhipicephalus</taxon>
    </lineage>
</organism>
<feature type="transmembrane region" description="Helical" evidence="2">
    <location>
        <begin position="17"/>
        <end position="36"/>
    </location>
</feature>
<dbReference type="EMBL" id="GFPF01005289">
    <property type="protein sequence ID" value="MAA16435.1"/>
    <property type="molecule type" value="Transcribed_RNA"/>
</dbReference>
<proteinExistence type="predicted"/>
<reference evidence="3" key="1">
    <citation type="journal article" date="2017" name="Parasit. Vectors">
        <title>Sialotranscriptomics of Rhipicephalus zambeziensis reveals intricate expression profiles of secretory proteins and suggests tight temporal transcriptional regulation during blood-feeding.</title>
        <authorList>
            <person name="de Castro M.H."/>
            <person name="de Klerk D."/>
            <person name="Pienaar R."/>
            <person name="Rees D.J.G."/>
            <person name="Mans B.J."/>
        </authorList>
    </citation>
    <scope>NUCLEOTIDE SEQUENCE</scope>
    <source>
        <tissue evidence="3">Salivary glands</tissue>
    </source>
</reference>
<evidence type="ECO:0000256" key="1">
    <source>
        <dbReference type="SAM" id="MobiDB-lite"/>
    </source>
</evidence>
<accession>A0A224YHJ5</accession>
<keyword evidence="2" id="KW-0812">Transmembrane</keyword>
<sequence>MPIPSGTPLDTATNMEAIPIFISLVIFSMCASYALVAGQAQTFAGGGGIGNGSSPNMDETTTTTTTTTTTSTTKAPATTHGLL</sequence>
<protein>
    <submittedName>
        <fullName evidence="3">TIL domain containing protein</fullName>
    </submittedName>
</protein>
<evidence type="ECO:0000313" key="3">
    <source>
        <dbReference type="EMBL" id="MAA16435.1"/>
    </source>
</evidence>
<name>A0A224YHJ5_9ACAR</name>
<dbReference type="AlphaFoldDB" id="A0A224YHJ5"/>
<keyword evidence="2" id="KW-1133">Transmembrane helix</keyword>
<keyword evidence="2" id="KW-0472">Membrane</keyword>
<feature type="compositionally biased region" description="Low complexity" evidence="1">
    <location>
        <begin position="60"/>
        <end position="83"/>
    </location>
</feature>
<feature type="region of interest" description="Disordered" evidence="1">
    <location>
        <begin position="45"/>
        <end position="83"/>
    </location>
</feature>